<dbReference type="AlphaFoldDB" id="A0A0E4H1X2"/>
<evidence type="ECO:0000313" key="1">
    <source>
        <dbReference type="EMBL" id="CQD22498.1"/>
    </source>
</evidence>
<name>A0A0E4H1X2_MYCLN</name>
<protein>
    <submittedName>
        <fullName evidence="1">Antitoxin</fullName>
    </submittedName>
</protein>
<dbReference type="Proteomes" id="UP000199251">
    <property type="component" value="Unassembled WGS sequence"/>
</dbReference>
<accession>A0A0E4H1X2</accession>
<dbReference type="STRING" id="141349.BN1232_05644"/>
<organism evidence="1 2">
    <name type="scientific">Mycobacterium lentiflavum</name>
    <dbReference type="NCBI Taxonomy" id="141349"/>
    <lineage>
        <taxon>Bacteria</taxon>
        <taxon>Bacillati</taxon>
        <taxon>Actinomycetota</taxon>
        <taxon>Actinomycetes</taxon>
        <taxon>Mycobacteriales</taxon>
        <taxon>Mycobacteriaceae</taxon>
        <taxon>Mycobacterium</taxon>
        <taxon>Mycobacterium simiae complex</taxon>
    </lineage>
</organism>
<dbReference type="Gene3D" id="1.10.1220.170">
    <property type="match status" value="1"/>
</dbReference>
<proteinExistence type="predicted"/>
<gene>
    <name evidence="1" type="ORF">BN1232_05644</name>
</gene>
<dbReference type="EMBL" id="CTEE01000001">
    <property type="protein sequence ID" value="CQD22498.1"/>
    <property type="molecule type" value="Genomic_DNA"/>
</dbReference>
<sequence>MRRSLAWSSWHALIGDVVTIRSDPNFADIAATPPRTIVGQQIRFIGTRHYPDGVTGKADQPADDDGKDTDFWLALPGFRESLIEAQADYGAGRTFTEQGIRTHFGLPQRDTDQEELRLRCMAHGKWMSDHPEAVAAAGEWADGNLDELDHT</sequence>
<evidence type="ECO:0000313" key="2">
    <source>
        <dbReference type="Proteomes" id="UP000199251"/>
    </source>
</evidence>
<reference evidence="1 2" key="1">
    <citation type="submission" date="2015-03" db="EMBL/GenBank/DDBJ databases">
        <authorList>
            <person name="Urmite Genomes"/>
        </authorList>
    </citation>
    <scope>NUCLEOTIDE SEQUENCE [LARGE SCALE GENOMIC DNA]</scope>
    <source>
        <strain evidence="1 2">CSUR P1491</strain>
    </source>
</reference>